<sequence length="164" mass="18878">MAVKNADLADLIAITLNDLPKQEFEVAWDNQDYEFCRIYQSERMEVDGGPQIERKVMLDPTGNARYRRLFDTDEPAVGDVMHTIKVPWTQIGTNYSWDRLEILRNKNSAKGFINLMKVRRIDGLWSLADLIEERAWKTPESSTDDLYPYGVPYYISMYAGASGS</sequence>
<protein>
    <submittedName>
        <fullName evidence="1">Uncharacterized protein</fullName>
    </submittedName>
</protein>
<comment type="caution">
    <text evidence="1">The sequence shown here is derived from an EMBL/GenBank/DDBJ whole genome shotgun (WGS) entry which is preliminary data.</text>
</comment>
<feature type="non-terminal residue" evidence="1">
    <location>
        <position position="164"/>
    </location>
</feature>
<organism evidence="1">
    <name type="scientific">marine sediment metagenome</name>
    <dbReference type="NCBI Taxonomy" id="412755"/>
    <lineage>
        <taxon>unclassified sequences</taxon>
        <taxon>metagenomes</taxon>
        <taxon>ecological metagenomes</taxon>
    </lineage>
</organism>
<accession>X1C985</accession>
<reference evidence="1" key="1">
    <citation type="journal article" date="2014" name="Front. Microbiol.">
        <title>High frequency of phylogenetically diverse reductive dehalogenase-homologous genes in deep subseafloor sedimentary metagenomes.</title>
        <authorList>
            <person name="Kawai M."/>
            <person name="Futagami T."/>
            <person name="Toyoda A."/>
            <person name="Takaki Y."/>
            <person name="Nishi S."/>
            <person name="Hori S."/>
            <person name="Arai W."/>
            <person name="Tsubouchi T."/>
            <person name="Morono Y."/>
            <person name="Uchiyama I."/>
            <person name="Ito T."/>
            <person name="Fujiyama A."/>
            <person name="Inagaki F."/>
            <person name="Takami H."/>
        </authorList>
    </citation>
    <scope>NUCLEOTIDE SEQUENCE</scope>
    <source>
        <strain evidence="1">Expedition CK06-06</strain>
    </source>
</reference>
<dbReference type="AlphaFoldDB" id="X1C985"/>
<evidence type="ECO:0000313" key="1">
    <source>
        <dbReference type="EMBL" id="GAH04676.1"/>
    </source>
</evidence>
<proteinExistence type="predicted"/>
<dbReference type="EMBL" id="BART01020559">
    <property type="protein sequence ID" value="GAH04676.1"/>
    <property type="molecule type" value="Genomic_DNA"/>
</dbReference>
<gene>
    <name evidence="1" type="ORF">S01H4_38164</name>
</gene>
<name>X1C985_9ZZZZ</name>